<dbReference type="EMBL" id="CAIX01001697">
    <property type="protein sequence ID" value="CCI11717.1"/>
    <property type="molecule type" value="Genomic_DNA"/>
</dbReference>
<keyword evidence="3" id="KW-1185">Reference proteome</keyword>
<sequence>MLHVSIRKFSSFAFLLLLSSWQHQLGYSGIVQLYDDTDPSEDNLRVISDTEHIKEGLKAIFHADEALGDVYSRESSNLDEVNILCLELKARALLFTDKIQEVLKNSVYHQIEPFKIRDLEREVSNPEPGQIIFPQMRCNDEESKSVLLRLRLYTWMKLNKGRIKLTKEEFLNENITPYREEVEKALEAIGQDGHGEEEEGNQNLGTLKKSYKRYWLEFDDMWSNVKKLFPIRGSNVDGESKECLYSLQESVYATEHTCAHIYGGDTERFGRPELQARRLQD</sequence>
<dbReference type="InParanoid" id="A0A024FXS1"/>
<gene>
    <name evidence="2" type="ORF">BN9_133530</name>
</gene>
<reference evidence="2 3" key="1">
    <citation type="submission" date="2012-05" db="EMBL/GenBank/DDBJ databases">
        <title>Recombination and specialization in a pathogen metapopulation.</title>
        <authorList>
            <person name="Gardiner A."/>
            <person name="Kemen E."/>
            <person name="Schultz-Larsen T."/>
            <person name="MacLean D."/>
            <person name="Van Oosterhout C."/>
            <person name="Jones J.D.G."/>
        </authorList>
    </citation>
    <scope>NUCLEOTIDE SEQUENCE [LARGE SCALE GENOMIC DNA]</scope>
    <source>
        <strain evidence="2 3">Ac Nc2</strain>
    </source>
</reference>
<protein>
    <submittedName>
        <fullName evidence="2">Uncharacterized protein</fullName>
    </submittedName>
</protein>
<feature type="chain" id="PRO_5001531988" evidence="1">
    <location>
        <begin position="29"/>
        <end position="281"/>
    </location>
</feature>
<evidence type="ECO:0000256" key="1">
    <source>
        <dbReference type="SAM" id="SignalP"/>
    </source>
</evidence>
<keyword evidence="1" id="KW-0732">Signal</keyword>
<comment type="caution">
    <text evidence="2">The sequence shown here is derived from an EMBL/GenBank/DDBJ whole genome shotgun (WGS) entry which is preliminary data.</text>
</comment>
<proteinExistence type="predicted"/>
<dbReference type="Proteomes" id="UP000053237">
    <property type="component" value="Unassembled WGS sequence"/>
</dbReference>
<name>A0A024FXS1_9STRA</name>
<dbReference type="AlphaFoldDB" id="A0A024FXS1"/>
<organism evidence="2 3">
    <name type="scientific">Albugo candida</name>
    <dbReference type="NCBI Taxonomy" id="65357"/>
    <lineage>
        <taxon>Eukaryota</taxon>
        <taxon>Sar</taxon>
        <taxon>Stramenopiles</taxon>
        <taxon>Oomycota</taxon>
        <taxon>Peronosporomycetes</taxon>
        <taxon>Albuginales</taxon>
        <taxon>Albuginaceae</taxon>
        <taxon>Albugo</taxon>
    </lineage>
</organism>
<feature type="signal peptide" evidence="1">
    <location>
        <begin position="1"/>
        <end position="28"/>
    </location>
</feature>
<evidence type="ECO:0000313" key="2">
    <source>
        <dbReference type="EMBL" id="CCI11717.1"/>
    </source>
</evidence>
<evidence type="ECO:0000313" key="3">
    <source>
        <dbReference type="Proteomes" id="UP000053237"/>
    </source>
</evidence>
<accession>A0A024FXS1</accession>